<accession>A0ABZ2PE85</accession>
<dbReference type="EMBL" id="CP147846">
    <property type="protein sequence ID" value="WXG67229.1"/>
    <property type="molecule type" value="Genomic_DNA"/>
</dbReference>
<evidence type="ECO:0000313" key="3">
    <source>
        <dbReference type="EMBL" id="WXG67229.1"/>
    </source>
</evidence>
<protein>
    <recommendedName>
        <fullName evidence="5">Mce-associated membrane protein</fullName>
    </recommendedName>
</protein>
<reference evidence="3 4" key="1">
    <citation type="submission" date="2024-03" db="EMBL/GenBank/DDBJ databases">
        <title>Natural products discovery in diverse microorganisms through a two-stage MS feature dereplication strategy.</title>
        <authorList>
            <person name="Zhang R."/>
        </authorList>
    </citation>
    <scope>NUCLEOTIDE SEQUENCE [LARGE SCALE GENOMIC DNA]</scope>
    <source>
        <strain evidence="3 4">18930</strain>
    </source>
</reference>
<feature type="compositionally biased region" description="Low complexity" evidence="1">
    <location>
        <begin position="30"/>
        <end position="39"/>
    </location>
</feature>
<dbReference type="SUPFAM" id="SSF54427">
    <property type="entry name" value="NTF2-like"/>
    <property type="match status" value="1"/>
</dbReference>
<keyword evidence="2" id="KW-1133">Transmembrane helix</keyword>
<feature type="compositionally biased region" description="Basic and acidic residues" evidence="1">
    <location>
        <begin position="1"/>
        <end position="18"/>
    </location>
</feature>
<dbReference type="Proteomes" id="UP001432000">
    <property type="component" value="Chromosome"/>
</dbReference>
<feature type="compositionally biased region" description="Basic and acidic residues" evidence="1">
    <location>
        <begin position="153"/>
        <end position="164"/>
    </location>
</feature>
<feature type="compositionally biased region" description="Polar residues" evidence="1">
    <location>
        <begin position="103"/>
        <end position="112"/>
    </location>
</feature>
<proteinExistence type="predicted"/>
<gene>
    <name evidence="3" type="ORF">WDS16_18485</name>
</gene>
<sequence length="338" mass="35034">MGVGKVSEKDESKPRADEPATEAIPKQGGPAEPAATPPAKSVSGDKPKSTPRSAAQPSSEKPDPAGSEPAPSTSVPAEDSAADVPKEDAAVVDAAPTQAIDITKSSSAQTDPATPDSPAADTTEAETTALPKVVRSQPRAVAKPPVGPRRIPARGEDPNARAEARGAIARSRGSAQQAKPLRVGPTPEQAKPRSKGGRRWIAALAAAVLLFAAVGVAGYLYLSGDRAEDSPDAQIRTQVTSFTEALSSGDLATLRASSCGDLAVYYRDIPDAEFAEVHRIAAEQGNIPVVDGIDAVQITGDTAIVQVLAYTAANPNERSPRTFDLRLEGEDWKVCNPE</sequence>
<feature type="region of interest" description="Disordered" evidence="1">
    <location>
        <begin position="1"/>
        <end position="194"/>
    </location>
</feature>
<name>A0ABZ2PE85_9NOCA</name>
<feature type="compositionally biased region" description="Low complexity" evidence="1">
    <location>
        <begin position="165"/>
        <end position="175"/>
    </location>
</feature>
<evidence type="ECO:0000256" key="1">
    <source>
        <dbReference type="SAM" id="MobiDB-lite"/>
    </source>
</evidence>
<evidence type="ECO:0008006" key="5">
    <source>
        <dbReference type="Google" id="ProtNLM"/>
    </source>
</evidence>
<evidence type="ECO:0000313" key="4">
    <source>
        <dbReference type="Proteomes" id="UP001432000"/>
    </source>
</evidence>
<keyword evidence="2" id="KW-0812">Transmembrane</keyword>
<evidence type="ECO:0000256" key="2">
    <source>
        <dbReference type="SAM" id="Phobius"/>
    </source>
</evidence>
<keyword evidence="4" id="KW-1185">Reference proteome</keyword>
<feature type="compositionally biased region" description="Low complexity" evidence="1">
    <location>
        <begin position="119"/>
        <end position="129"/>
    </location>
</feature>
<dbReference type="InterPro" id="IPR032710">
    <property type="entry name" value="NTF2-like_dom_sf"/>
</dbReference>
<feature type="transmembrane region" description="Helical" evidence="2">
    <location>
        <begin position="200"/>
        <end position="222"/>
    </location>
</feature>
<organism evidence="3 4">
    <name type="scientific">Rhodococcus sovatensis</name>
    <dbReference type="NCBI Taxonomy" id="1805840"/>
    <lineage>
        <taxon>Bacteria</taxon>
        <taxon>Bacillati</taxon>
        <taxon>Actinomycetota</taxon>
        <taxon>Actinomycetes</taxon>
        <taxon>Mycobacteriales</taxon>
        <taxon>Nocardiaceae</taxon>
        <taxon>Rhodococcus</taxon>
    </lineage>
</organism>
<dbReference type="RefSeq" id="WP_338886650.1">
    <property type="nucleotide sequence ID" value="NZ_CP147846.1"/>
</dbReference>
<keyword evidence="2" id="KW-0472">Membrane</keyword>
<feature type="compositionally biased region" description="Polar residues" evidence="1">
    <location>
        <begin position="50"/>
        <end position="59"/>
    </location>
</feature>